<dbReference type="RefSeq" id="XP_033423581.1">
    <property type="nucleotide sequence ID" value="XM_033573029.1"/>
</dbReference>
<reference evidence="1 2" key="1">
    <citation type="submission" date="2019-08" db="EMBL/GenBank/DDBJ databases">
        <title>The genome sequence of a newly discovered highly antifungal drug resistant Aspergillus species, Aspergillus tanneri NIH 1004.</title>
        <authorList>
            <person name="Mounaud S."/>
            <person name="Singh I."/>
            <person name="Joardar V."/>
            <person name="Pakala S."/>
            <person name="Pakala S."/>
            <person name="Venepally P."/>
            <person name="Chung J.K."/>
            <person name="Losada L."/>
            <person name="Nierman W.C."/>
        </authorList>
    </citation>
    <scope>NUCLEOTIDE SEQUENCE [LARGE SCALE GENOMIC DNA]</scope>
    <source>
        <strain evidence="1 2">NIH1004</strain>
    </source>
</reference>
<sequence>MPLGFFNFNAPRTLPQSTGPNAVRYYIRHSLVTKYDATPDFAEEMASLWKWGRVRNFYQGSASSFSRIFGPDVGPIIFESLIEDRMFGTFRRMYSQEPDAYHERIYASGD</sequence>
<dbReference type="AlphaFoldDB" id="A0A5M9MFH0"/>
<comment type="caution">
    <text evidence="1">The sequence shown here is derived from an EMBL/GenBank/DDBJ whole genome shotgun (WGS) entry which is preliminary data.</text>
</comment>
<dbReference type="EMBL" id="QUQM01000006">
    <property type="protein sequence ID" value="KAA8644220.1"/>
    <property type="molecule type" value="Genomic_DNA"/>
</dbReference>
<evidence type="ECO:0000313" key="2">
    <source>
        <dbReference type="Proteomes" id="UP000324241"/>
    </source>
</evidence>
<accession>A0A5M9MFH0</accession>
<protein>
    <submittedName>
        <fullName evidence="1">Uncharacterized protein</fullName>
    </submittedName>
</protein>
<organism evidence="1 2">
    <name type="scientific">Aspergillus tanneri</name>
    <dbReference type="NCBI Taxonomy" id="1220188"/>
    <lineage>
        <taxon>Eukaryota</taxon>
        <taxon>Fungi</taxon>
        <taxon>Dikarya</taxon>
        <taxon>Ascomycota</taxon>
        <taxon>Pezizomycotina</taxon>
        <taxon>Eurotiomycetes</taxon>
        <taxon>Eurotiomycetidae</taxon>
        <taxon>Eurotiales</taxon>
        <taxon>Aspergillaceae</taxon>
        <taxon>Aspergillus</taxon>
        <taxon>Aspergillus subgen. Circumdati</taxon>
    </lineage>
</organism>
<gene>
    <name evidence="1" type="ORF">ATNIH1004_008419</name>
</gene>
<dbReference type="VEuPathDB" id="FungiDB:EYZ11_004521"/>
<name>A0A5M9MFH0_9EURO</name>
<proteinExistence type="predicted"/>
<dbReference type="OrthoDB" id="4771706at2759"/>
<evidence type="ECO:0000313" key="1">
    <source>
        <dbReference type="EMBL" id="KAA8644220.1"/>
    </source>
</evidence>
<dbReference type="Proteomes" id="UP000324241">
    <property type="component" value="Unassembled WGS sequence"/>
</dbReference>
<dbReference type="GeneID" id="54331121"/>